<evidence type="ECO:0000256" key="3">
    <source>
        <dbReference type="SAM" id="SignalP"/>
    </source>
</evidence>
<comment type="caution">
    <text evidence="5">The sequence shown here is derived from an EMBL/GenBank/DDBJ whole genome shotgun (WGS) entry which is preliminary data.</text>
</comment>
<organism evidence="5 6">
    <name type="scientific">Owenia fusiformis</name>
    <name type="common">Polychaete worm</name>
    <dbReference type="NCBI Taxonomy" id="6347"/>
    <lineage>
        <taxon>Eukaryota</taxon>
        <taxon>Metazoa</taxon>
        <taxon>Spiralia</taxon>
        <taxon>Lophotrochozoa</taxon>
        <taxon>Annelida</taxon>
        <taxon>Polychaeta</taxon>
        <taxon>Sedentaria</taxon>
        <taxon>Canalipalpata</taxon>
        <taxon>Sabellida</taxon>
        <taxon>Oweniida</taxon>
        <taxon>Oweniidae</taxon>
        <taxon>Owenia</taxon>
    </lineage>
</organism>
<protein>
    <recommendedName>
        <fullName evidence="4">SMB domain-containing protein</fullName>
    </recommendedName>
</protein>
<feature type="chain" id="PRO_5035878777" description="SMB domain-containing protein" evidence="3">
    <location>
        <begin position="24"/>
        <end position="598"/>
    </location>
</feature>
<dbReference type="InterPro" id="IPR001212">
    <property type="entry name" value="Somatomedin_B_dom"/>
</dbReference>
<dbReference type="EMBL" id="CAIIXF020000005">
    <property type="protein sequence ID" value="CAH1782526.1"/>
    <property type="molecule type" value="Genomic_DNA"/>
</dbReference>
<accession>A0A8S4NLE9</accession>
<dbReference type="Proteomes" id="UP000749559">
    <property type="component" value="Unassembled WGS sequence"/>
</dbReference>
<dbReference type="PROSITE" id="PS00524">
    <property type="entry name" value="SMB_1"/>
    <property type="match status" value="1"/>
</dbReference>
<proteinExistence type="predicted"/>
<evidence type="ECO:0000259" key="4">
    <source>
        <dbReference type="PROSITE" id="PS50958"/>
    </source>
</evidence>
<keyword evidence="3" id="KW-0732">Signal</keyword>
<dbReference type="PANTHER" id="PTHR45902:SF1">
    <property type="entry name" value="LATROPHILIN RECEPTOR-LIKE PROTEIN A"/>
    <property type="match status" value="1"/>
</dbReference>
<keyword evidence="1" id="KW-1015">Disulfide bond</keyword>
<dbReference type="Gene3D" id="4.10.410.20">
    <property type="match status" value="1"/>
</dbReference>
<dbReference type="SMART" id="SM00201">
    <property type="entry name" value="SO"/>
    <property type="match status" value="1"/>
</dbReference>
<dbReference type="SUPFAM" id="SSF90188">
    <property type="entry name" value="Somatomedin B domain"/>
    <property type="match status" value="1"/>
</dbReference>
<dbReference type="InterPro" id="IPR053231">
    <property type="entry name" value="GPCR_LN-TM7"/>
</dbReference>
<sequence length="598" mass="67820">MTFWKRNVFLSFLLLLSLMKTPLIFINCKINNSKVNIKVRIIQNETDFTTPIPEKNLKFEQNEIVVNKSRNREPNDSNEKNATTTKKTIAEFTERATNESLNEGYGNESNSDEKIEINPTSAPNSDIKTNEDTNSCGLVNISMYHDCVENTCEGKCGETNNYTTPDWFCSCDHDCIIYKDCCRDFFDICINISSLSTETPTGISSDDTLTCKYISNRQNIYMKQSCQPGYTNLDIMNKCYNSDGIQGMIPMTDTTSMIVYANHFCALCNNATHVEPWRMNVAVQSPMSLTSSHDVYMPDIISYLLDVSTAIKRKVGVYELQSSHNISFRQCLQVSKTICHIQCMDTTAKTLCETGEFDPQYTRAGMDLFVRNKHCLRCEGRNKCLGNIKKDSLEINLSLFSYNILVDSVSSSGFDIKLEGNFGIGDLNSEVKYSTSEATFLTCGRHFTFLNGKCTIQKQLVFVACLLPMKCNITQHDVIETSDSIKEEFDIIGVISISKKKYENLPMHLAVGFWVPVNHDTETLTEWASLFDVRTNLMVKNLSFVQFSQNQYCSYEIMYSSDSQATAELTTHQPSHNNSVSSMTLRGLVFYLLFLTQF</sequence>
<dbReference type="OrthoDB" id="413699at2759"/>
<dbReference type="PANTHER" id="PTHR45902">
    <property type="entry name" value="LATROPHILIN RECEPTOR-LIKE PROTEIN A"/>
    <property type="match status" value="1"/>
</dbReference>
<keyword evidence="6" id="KW-1185">Reference proteome</keyword>
<evidence type="ECO:0000256" key="2">
    <source>
        <dbReference type="SAM" id="MobiDB-lite"/>
    </source>
</evidence>
<dbReference type="Pfam" id="PF01033">
    <property type="entry name" value="Somatomedin_B"/>
    <property type="match status" value="1"/>
</dbReference>
<evidence type="ECO:0000313" key="5">
    <source>
        <dbReference type="EMBL" id="CAH1782526.1"/>
    </source>
</evidence>
<feature type="compositionally biased region" description="Polar residues" evidence="2">
    <location>
        <begin position="118"/>
        <end position="128"/>
    </location>
</feature>
<dbReference type="AlphaFoldDB" id="A0A8S4NLE9"/>
<gene>
    <name evidence="5" type="ORF">OFUS_LOCUS8957</name>
</gene>
<dbReference type="InterPro" id="IPR036024">
    <property type="entry name" value="Somatomedin_B-like_dom_sf"/>
</dbReference>
<evidence type="ECO:0000256" key="1">
    <source>
        <dbReference type="ARBA" id="ARBA00023157"/>
    </source>
</evidence>
<dbReference type="PROSITE" id="PS50958">
    <property type="entry name" value="SMB_2"/>
    <property type="match status" value="1"/>
</dbReference>
<evidence type="ECO:0000313" key="6">
    <source>
        <dbReference type="Proteomes" id="UP000749559"/>
    </source>
</evidence>
<feature type="signal peptide" evidence="3">
    <location>
        <begin position="1"/>
        <end position="23"/>
    </location>
</feature>
<feature type="region of interest" description="Disordered" evidence="2">
    <location>
        <begin position="100"/>
        <end position="128"/>
    </location>
</feature>
<feature type="domain" description="SMB" evidence="4">
    <location>
        <begin position="148"/>
        <end position="193"/>
    </location>
</feature>
<reference evidence="5" key="1">
    <citation type="submission" date="2022-03" db="EMBL/GenBank/DDBJ databases">
        <authorList>
            <person name="Martin C."/>
        </authorList>
    </citation>
    <scope>NUCLEOTIDE SEQUENCE</scope>
</reference>
<name>A0A8S4NLE9_OWEFU</name>